<dbReference type="Pfam" id="PF00732">
    <property type="entry name" value="GMC_oxred_N"/>
    <property type="match status" value="1"/>
</dbReference>
<keyword evidence="3" id="KW-0732">Signal</keyword>
<dbReference type="InterPro" id="IPR000172">
    <property type="entry name" value="GMC_OxRdtase_N"/>
</dbReference>
<dbReference type="AlphaFoldDB" id="A0ABD2W4N5"/>
<sequence>MCSKNASLLFLLLILCLIKTECINHESSGDGGKLVYDYSHGALGTVESQRCCHCRFNDTAYINARCGRLMSFMTLLQALMMARCDIADPCRRAGTDALPQEQWFDFIVVGAGVAGPVIAKRLSDHPWWRVLLIEAGPEEPSLTAIPGLAFNAINSSLDWQYTTEPTQPYPTACLENGGRCFWPRGKMVSGTSGMYGMMYMRGHPSTYDEWSKLGNPGWSYAEIEKYFERAENPVNRKHARNGMFKSTNSSGPMTIDYFTHKPAFADEVIRAADELGYKTAGLRQDRQTGFMIAPMLVQDGLRGTTSRYYLRPSAKNKNLYVLTNAHVTKVLTSEWDKRAYGVELIDKEGIKRVFKINKEIILTAGAIGSPQILLQSGIGPRRDLQALGIPSVIDLPEVGRNLQNHVAVGIPMSIKDDFYETLSVDSVNEYVYNRSGPVASTGLTQLTAFLETSYANSPGVPDIQVFFDGFSSSCVRTGLDIECHDGTIGDCAERREIVIRPTLVNARSRGYIKLASNNPMDYPLIYPNYFTDEIDLKVLLEGVKRVIDLTKTKKMQEWDLKLKTKPHFMCSRYKFGSDAYWKCFIRARTGPENHQAGTCRMGPDGVVNHELRVHGIPNLRVADASIFPILTNANPVAPIVMVAEKASDMIYTKWMKDEKST</sequence>
<dbReference type="Gene3D" id="3.30.560.10">
    <property type="entry name" value="Glucose Oxidase, domain 3"/>
    <property type="match status" value="1"/>
</dbReference>
<evidence type="ECO:0000313" key="5">
    <source>
        <dbReference type="EMBL" id="KAL3387813.1"/>
    </source>
</evidence>
<dbReference type="Proteomes" id="UP001627154">
    <property type="component" value="Unassembled WGS sequence"/>
</dbReference>
<dbReference type="EMBL" id="JBJJXI010000136">
    <property type="protein sequence ID" value="KAL3387813.1"/>
    <property type="molecule type" value="Genomic_DNA"/>
</dbReference>
<feature type="binding site" evidence="2">
    <location>
        <position position="191"/>
    </location>
    <ligand>
        <name>FAD</name>
        <dbReference type="ChEBI" id="CHEBI:57692"/>
    </ligand>
</feature>
<dbReference type="InterPro" id="IPR007867">
    <property type="entry name" value="GMC_OxRtase_C"/>
</dbReference>
<feature type="domain" description="Glucose-methanol-choline oxidoreductase N-terminal" evidence="4">
    <location>
        <begin position="365"/>
        <end position="379"/>
    </location>
</feature>
<organism evidence="5 6">
    <name type="scientific">Trichogramma kaykai</name>
    <dbReference type="NCBI Taxonomy" id="54128"/>
    <lineage>
        <taxon>Eukaryota</taxon>
        <taxon>Metazoa</taxon>
        <taxon>Ecdysozoa</taxon>
        <taxon>Arthropoda</taxon>
        <taxon>Hexapoda</taxon>
        <taxon>Insecta</taxon>
        <taxon>Pterygota</taxon>
        <taxon>Neoptera</taxon>
        <taxon>Endopterygota</taxon>
        <taxon>Hymenoptera</taxon>
        <taxon>Apocrita</taxon>
        <taxon>Proctotrupomorpha</taxon>
        <taxon>Chalcidoidea</taxon>
        <taxon>Trichogrammatidae</taxon>
        <taxon>Trichogramma</taxon>
    </lineage>
</organism>
<comment type="cofactor">
    <cofactor evidence="2">
        <name>FAD</name>
        <dbReference type="ChEBI" id="CHEBI:57692"/>
    </cofactor>
</comment>
<dbReference type="PANTHER" id="PTHR11552:SF217">
    <property type="entry name" value="GLUCOSE DEHYDROGENASE [FAD, QUINONE]"/>
    <property type="match status" value="1"/>
</dbReference>
<evidence type="ECO:0000256" key="2">
    <source>
        <dbReference type="PIRSR" id="PIRSR000137-2"/>
    </source>
</evidence>
<evidence type="ECO:0000256" key="3">
    <source>
        <dbReference type="SAM" id="SignalP"/>
    </source>
</evidence>
<dbReference type="Gene3D" id="3.50.50.60">
    <property type="entry name" value="FAD/NAD(P)-binding domain"/>
    <property type="match status" value="1"/>
</dbReference>
<name>A0ABD2W4N5_9HYME</name>
<feature type="signal peptide" evidence="3">
    <location>
        <begin position="1"/>
        <end position="22"/>
    </location>
</feature>
<feature type="chain" id="PRO_5044775606" description="Glucose-methanol-choline oxidoreductase N-terminal domain-containing protein" evidence="3">
    <location>
        <begin position="23"/>
        <end position="661"/>
    </location>
</feature>
<dbReference type="PROSITE" id="PS00624">
    <property type="entry name" value="GMC_OXRED_2"/>
    <property type="match status" value="1"/>
</dbReference>
<keyword evidence="2" id="KW-0274">FAD</keyword>
<comment type="caution">
    <text evidence="5">The sequence shown here is derived from an EMBL/GenBank/DDBJ whole genome shotgun (WGS) entry which is preliminary data.</text>
</comment>
<dbReference type="PIRSF" id="PIRSF000137">
    <property type="entry name" value="Alcohol_oxidase"/>
    <property type="match status" value="1"/>
</dbReference>
<evidence type="ECO:0000259" key="4">
    <source>
        <dbReference type="PROSITE" id="PS00624"/>
    </source>
</evidence>
<reference evidence="5 6" key="1">
    <citation type="journal article" date="2024" name="bioRxiv">
        <title>A reference genome for Trichogramma kaykai: A tiny desert-dwelling parasitoid wasp with competing sex-ratio distorters.</title>
        <authorList>
            <person name="Culotta J."/>
            <person name="Lindsey A.R."/>
        </authorList>
    </citation>
    <scope>NUCLEOTIDE SEQUENCE [LARGE SCALE GENOMIC DNA]</scope>
    <source>
        <strain evidence="5 6">KSX58</strain>
    </source>
</reference>
<proteinExistence type="inferred from homology"/>
<protein>
    <recommendedName>
        <fullName evidence="4">Glucose-methanol-choline oxidoreductase N-terminal domain-containing protein</fullName>
    </recommendedName>
</protein>
<keyword evidence="2" id="KW-0285">Flavoprotein</keyword>
<accession>A0ABD2W4N5</accession>
<dbReference type="SUPFAM" id="SSF51905">
    <property type="entry name" value="FAD/NAD(P)-binding domain"/>
    <property type="match status" value="1"/>
</dbReference>
<dbReference type="SUPFAM" id="SSF54373">
    <property type="entry name" value="FAD-linked reductases, C-terminal domain"/>
    <property type="match status" value="1"/>
</dbReference>
<dbReference type="InterPro" id="IPR012132">
    <property type="entry name" value="GMC_OxRdtase"/>
</dbReference>
<evidence type="ECO:0000256" key="1">
    <source>
        <dbReference type="ARBA" id="ARBA00010790"/>
    </source>
</evidence>
<gene>
    <name evidence="5" type="ORF">TKK_016909</name>
</gene>
<comment type="similarity">
    <text evidence="1">Belongs to the GMC oxidoreductase family.</text>
</comment>
<dbReference type="PANTHER" id="PTHR11552">
    <property type="entry name" value="GLUCOSE-METHANOL-CHOLINE GMC OXIDOREDUCTASE"/>
    <property type="match status" value="1"/>
</dbReference>
<evidence type="ECO:0000313" key="6">
    <source>
        <dbReference type="Proteomes" id="UP001627154"/>
    </source>
</evidence>
<dbReference type="InterPro" id="IPR036188">
    <property type="entry name" value="FAD/NAD-bd_sf"/>
</dbReference>
<feature type="binding site" evidence="2">
    <location>
        <position position="327"/>
    </location>
    <ligand>
        <name>FAD</name>
        <dbReference type="ChEBI" id="CHEBI:57692"/>
    </ligand>
</feature>
<dbReference type="Pfam" id="PF05199">
    <property type="entry name" value="GMC_oxred_C"/>
    <property type="match status" value="1"/>
</dbReference>
<keyword evidence="6" id="KW-1185">Reference proteome</keyword>